<organism evidence="2 3">
    <name type="scientific">Maricaulis virginensis</name>
    <dbReference type="NCBI Taxonomy" id="144022"/>
    <lineage>
        <taxon>Bacteria</taxon>
        <taxon>Pseudomonadati</taxon>
        <taxon>Pseudomonadota</taxon>
        <taxon>Alphaproteobacteria</taxon>
        <taxon>Maricaulales</taxon>
        <taxon>Maricaulaceae</taxon>
        <taxon>Maricaulis</taxon>
    </lineage>
</organism>
<protein>
    <recommendedName>
        <fullName evidence="4">DUF2975 domain-containing protein</fullName>
    </recommendedName>
</protein>
<reference evidence="2" key="2">
    <citation type="submission" date="2023-01" db="EMBL/GenBank/DDBJ databases">
        <authorList>
            <person name="Sun Q."/>
            <person name="Evtushenko L."/>
        </authorList>
    </citation>
    <scope>NUCLEOTIDE SEQUENCE</scope>
    <source>
        <strain evidence="2">VKM B-1513</strain>
    </source>
</reference>
<keyword evidence="1" id="KW-0812">Transmembrane</keyword>
<keyword evidence="1" id="KW-0472">Membrane</keyword>
<evidence type="ECO:0000256" key="1">
    <source>
        <dbReference type="SAM" id="Phobius"/>
    </source>
</evidence>
<keyword evidence="1" id="KW-1133">Transmembrane helix</keyword>
<feature type="transmembrane region" description="Helical" evidence="1">
    <location>
        <begin position="79"/>
        <end position="99"/>
    </location>
</feature>
<feature type="transmembrane region" description="Helical" evidence="1">
    <location>
        <begin position="120"/>
        <end position="144"/>
    </location>
</feature>
<keyword evidence="3" id="KW-1185">Reference proteome</keyword>
<evidence type="ECO:0000313" key="3">
    <source>
        <dbReference type="Proteomes" id="UP001143486"/>
    </source>
</evidence>
<dbReference type="Proteomes" id="UP001143486">
    <property type="component" value="Unassembled WGS sequence"/>
</dbReference>
<accession>A0A9W6IKE2</accession>
<name>A0A9W6IKE2_9PROT</name>
<evidence type="ECO:0008006" key="4">
    <source>
        <dbReference type="Google" id="ProtNLM"/>
    </source>
</evidence>
<proteinExistence type="predicted"/>
<evidence type="ECO:0000313" key="2">
    <source>
        <dbReference type="EMBL" id="GLK51961.1"/>
    </source>
</evidence>
<dbReference type="RefSeq" id="WP_271186324.1">
    <property type="nucleotide sequence ID" value="NZ_BSFE01000003.1"/>
</dbReference>
<gene>
    <name evidence="2" type="ORF">GCM10017621_14690</name>
</gene>
<sequence length="206" mass="21795">MTARILDWLLTAVLMLAVAASVIALAFVIIAPLAGQPLDAGYSVRLEAATDARSDAGGAHADIRQGSLIVTGAGLVADLFRAADVLVTGALWIVAIWMLRRVCRQVASHRPFAPDTTRGLTLAGVLILLVPAWQAVRALVWQVILFPHAPAETTLIHTFARVPEGGALRMMPDIDAGLLVAGLVLLVVAQAFRVGAEVQRDSDEIV</sequence>
<feature type="transmembrane region" description="Helical" evidence="1">
    <location>
        <begin position="176"/>
        <end position="196"/>
    </location>
</feature>
<comment type="caution">
    <text evidence="2">The sequence shown here is derived from an EMBL/GenBank/DDBJ whole genome shotgun (WGS) entry which is preliminary data.</text>
</comment>
<dbReference type="EMBL" id="BSFE01000003">
    <property type="protein sequence ID" value="GLK51961.1"/>
    <property type="molecule type" value="Genomic_DNA"/>
</dbReference>
<dbReference type="AlphaFoldDB" id="A0A9W6IKE2"/>
<feature type="transmembrane region" description="Helical" evidence="1">
    <location>
        <begin position="12"/>
        <end position="34"/>
    </location>
</feature>
<reference evidence="2" key="1">
    <citation type="journal article" date="2014" name="Int. J. Syst. Evol. Microbiol.">
        <title>Complete genome sequence of Corynebacterium casei LMG S-19264T (=DSM 44701T), isolated from a smear-ripened cheese.</title>
        <authorList>
            <consortium name="US DOE Joint Genome Institute (JGI-PGF)"/>
            <person name="Walter F."/>
            <person name="Albersmeier A."/>
            <person name="Kalinowski J."/>
            <person name="Ruckert C."/>
        </authorList>
    </citation>
    <scope>NUCLEOTIDE SEQUENCE</scope>
    <source>
        <strain evidence="2">VKM B-1513</strain>
    </source>
</reference>